<evidence type="ECO:0000256" key="3">
    <source>
        <dbReference type="ARBA" id="ARBA00023015"/>
    </source>
</evidence>
<dbReference type="FunFam" id="1.10.10.10:FF:000001">
    <property type="entry name" value="LysR family transcriptional regulator"/>
    <property type="match status" value="1"/>
</dbReference>
<dbReference type="InterPro" id="IPR000847">
    <property type="entry name" value="LysR_HTH_N"/>
</dbReference>
<dbReference type="Proteomes" id="UP000184096">
    <property type="component" value="Chromosome I"/>
</dbReference>
<organism evidence="8 9">
    <name type="scientific">Bradyrhizobium erythrophlei</name>
    <dbReference type="NCBI Taxonomy" id="1437360"/>
    <lineage>
        <taxon>Bacteria</taxon>
        <taxon>Pseudomonadati</taxon>
        <taxon>Pseudomonadota</taxon>
        <taxon>Alphaproteobacteria</taxon>
        <taxon>Hyphomicrobiales</taxon>
        <taxon>Nitrobacteraceae</taxon>
        <taxon>Bradyrhizobium</taxon>
    </lineage>
</organism>
<evidence type="ECO:0000313" key="9">
    <source>
        <dbReference type="Proteomes" id="UP000184096"/>
    </source>
</evidence>
<evidence type="ECO:0000313" key="8">
    <source>
        <dbReference type="EMBL" id="SHN87093.1"/>
    </source>
</evidence>
<dbReference type="InterPro" id="IPR036388">
    <property type="entry name" value="WH-like_DNA-bd_sf"/>
</dbReference>
<dbReference type="Pfam" id="PF00126">
    <property type="entry name" value="HTH_1"/>
    <property type="match status" value="1"/>
</dbReference>
<evidence type="ECO:0000256" key="4">
    <source>
        <dbReference type="ARBA" id="ARBA00023125"/>
    </source>
</evidence>
<proteinExistence type="inferred from homology"/>
<keyword evidence="3" id="KW-0805">Transcription regulation</keyword>
<keyword evidence="5" id="KW-0010">Activator</keyword>
<keyword evidence="6" id="KW-0804">Transcription</keyword>
<dbReference type="InterPro" id="IPR036390">
    <property type="entry name" value="WH_DNA-bd_sf"/>
</dbReference>
<evidence type="ECO:0000256" key="5">
    <source>
        <dbReference type="ARBA" id="ARBA00023159"/>
    </source>
</evidence>
<dbReference type="SUPFAM" id="SSF53850">
    <property type="entry name" value="Periplasmic binding protein-like II"/>
    <property type="match status" value="1"/>
</dbReference>
<protein>
    <submittedName>
        <fullName evidence="8">LysR family transcriptional regulator, nitrogen assimilation regulatory protein</fullName>
    </submittedName>
</protein>
<dbReference type="GO" id="GO:0003700">
    <property type="term" value="F:DNA-binding transcription factor activity"/>
    <property type="evidence" value="ECO:0007669"/>
    <property type="project" value="InterPro"/>
</dbReference>
<dbReference type="EMBL" id="LT670849">
    <property type="protein sequence ID" value="SHN87093.1"/>
    <property type="molecule type" value="Genomic_DNA"/>
</dbReference>
<dbReference type="OrthoDB" id="8479357at2"/>
<accession>A0A1M7UVU2</accession>
<dbReference type="Gene3D" id="3.40.190.290">
    <property type="match status" value="1"/>
</dbReference>
<sequence>MDQRKIRYFFSVIEHGNLSSAAQSLRVSQPTLSRQIQAIEHEFQTPLFVRGGRGMLLTEAGRQLHEGLQSIERQLRLLKTDVAAVSVEPSGEVAFGIPPSPRGLIAVPLVKQYHRSYARIAIRLVEETSGQLRDLVANGVLDLAITNTTEPSHGTVSQILGRERLVLVGPTDAKLSMRKDTHIGKLGDLPLILTMRPNSLRLMVEDRLGVHGLTANVRVEANTLPLTTDLVIAGLGYTVLPMCGVGDLLKQGRVSASPVSDLFVTWLVARPKSRPLGVAAERFHDILCEFSRKLIAKGVWQEV</sequence>
<dbReference type="Gene3D" id="1.10.10.10">
    <property type="entry name" value="Winged helix-like DNA-binding domain superfamily/Winged helix DNA-binding domain"/>
    <property type="match status" value="1"/>
</dbReference>
<evidence type="ECO:0000256" key="2">
    <source>
        <dbReference type="ARBA" id="ARBA00009437"/>
    </source>
</evidence>
<keyword evidence="9" id="KW-1185">Reference proteome</keyword>
<comment type="function">
    <text evidence="1">NodD regulates the expression of the nodABCFE genes which encode other nodulation proteins. NodD is also a negative regulator of its own expression. Binds flavonoids as inducers.</text>
</comment>
<reference evidence="9" key="1">
    <citation type="submission" date="2016-11" db="EMBL/GenBank/DDBJ databases">
        <authorList>
            <person name="Varghese N."/>
            <person name="Submissions S."/>
        </authorList>
    </citation>
    <scope>NUCLEOTIDE SEQUENCE [LARGE SCALE GENOMIC DNA]</scope>
    <source>
        <strain evidence="9">GAS401</strain>
    </source>
</reference>
<name>A0A1M7UVU2_9BRAD</name>
<keyword evidence="4" id="KW-0238">DNA-binding</keyword>
<dbReference type="RefSeq" id="WP_072825050.1">
    <property type="nucleotide sequence ID" value="NZ_LT670849.1"/>
</dbReference>
<feature type="domain" description="HTH lysR-type" evidence="7">
    <location>
        <begin position="1"/>
        <end position="58"/>
    </location>
</feature>
<evidence type="ECO:0000259" key="7">
    <source>
        <dbReference type="PROSITE" id="PS50931"/>
    </source>
</evidence>
<dbReference type="PROSITE" id="PS50931">
    <property type="entry name" value="HTH_LYSR"/>
    <property type="match status" value="1"/>
</dbReference>
<comment type="similarity">
    <text evidence="2">Belongs to the LysR transcriptional regulatory family.</text>
</comment>
<dbReference type="GO" id="GO:2000142">
    <property type="term" value="P:regulation of DNA-templated transcription initiation"/>
    <property type="evidence" value="ECO:0007669"/>
    <property type="project" value="TreeGrafter"/>
</dbReference>
<dbReference type="PANTHER" id="PTHR30293:SF0">
    <property type="entry name" value="NITROGEN ASSIMILATION REGULATORY PROTEIN NAC"/>
    <property type="match status" value="1"/>
</dbReference>
<dbReference type="PANTHER" id="PTHR30293">
    <property type="entry name" value="TRANSCRIPTIONAL REGULATORY PROTEIN NAC-RELATED"/>
    <property type="match status" value="1"/>
</dbReference>
<dbReference type="GO" id="GO:0003677">
    <property type="term" value="F:DNA binding"/>
    <property type="evidence" value="ECO:0007669"/>
    <property type="project" value="UniProtKB-KW"/>
</dbReference>
<dbReference type="SUPFAM" id="SSF46785">
    <property type="entry name" value="Winged helix' DNA-binding domain"/>
    <property type="match status" value="1"/>
</dbReference>
<dbReference type="Pfam" id="PF03466">
    <property type="entry name" value="LysR_substrate"/>
    <property type="match status" value="1"/>
</dbReference>
<evidence type="ECO:0000256" key="1">
    <source>
        <dbReference type="ARBA" id="ARBA00003502"/>
    </source>
</evidence>
<dbReference type="AlphaFoldDB" id="A0A1M7UVU2"/>
<evidence type="ECO:0000256" key="6">
    <source>
        <dbReference type="ARBA" id="ARBA00023163"/>
    </source>
</evidence>
<gene>
    <name evidence="8" type="ORF">SAMN05444170_6994</name>
</gene>
<dbReference type="InterPro" id="IPR005119">
    <property type="entry name" value="LysR_subst-bd"/>
</dbReference>
<dbReference type="PRINTS" id="PR00039">
    <property type="entry name" value="HTHLYSR"/>
</dbReference>